<name>A0A921MRI3_9BACT</name>
<evidence type="ECO:0000313" key="9">
    <source>
        <dbReference type="Proteomes" id="UP000757103"/>
    </source>
</evidence>
<dbReference type="GO" id="GO:0019867">
    <property type="term" value="C:outer membrane"/>
    <property type="evidence" value="ECO:0007669"/>
    <property type="project" value="InterPro"/>
</dbReference>
<evidence type="ECO:0000256" key="5">
    <source>
        <dbReference type="ARBA" id="ARBA00023237"/>
    </source>
</evidence>
<dbReference type="PANTHER" id="PTHR12815:SF47">
    <property type="entry name" value="TRANSLOCATION AND ASSEMBLY MODULE SUBUNIT TAMA"/>
    <property type="match status" value="1"/>
</dbReference>
<evidence type="ECO:0000256" key="2">
    <source>
        <dbReference type="ARBA" id="ARBA00022692"/>
    </source>
</evidence>
<keyword evidence="5" id="KW-0998">Cell outer membrane</keyword>
<dbReference type="InterPro" id="IPR039910">
    <property type="entry name" value="D15-like"/>
</dbReference>
<gene>
    <name evidence="8" type="ORF">K8U91_06390</name>
</gene>
<dbReference type="InterPro" id="IPR010827">
    <property type="entry name" value="BamA/TamA_POTRA"/>
</dbReference>
<keyword evidence="4" id="KW-0472">Membrane</keyword>
<organism evidence="8 9">
    <name type="scientific">Barnesiella viscericola</name>
    <dbReference type="NCBI Taxonomy" id="397865"/>
    <lineage>
        <taxon>Bacteria</taxon>
        <taxon>Pseudomonadati</taxon>
        <taxon>Bacteroidota</taxon>
        <taxon>Bacteroidia</taxon>
        <taxon>Bacteroidales</taxon>
        <taxon>Barnesiellaceae</taxon>
        <taxon>Barnesiella</taxon>
    </lineage>
</organism>
<feature type="domain" description="POTRA" evidence="7">
    <location>
        <begin position="148"/>
        <end position="230"/>
    </location>
</feature>
<dbReference type="AlphaFoldDB" id="A0A921MRI3"/>
<feature type="domain" description="Bacterial surface antigen (D15)" evidence="6">
    <location>
        <begin position="579"/>
        <end position="767"/>
    </location>
</feature>
<keyword evidence="3" id="KW-0732">Signal</keyword>
<comment type="subcellular location">
    <subcellularLocation>
        <location evidence="1">Membrane</location>
    </subcellularLocation>
</comment>
<accession>A0A921MRI3</accession>
<dbReference type="Pfam" id="PF01103">
    <property type="entry name" value="Omp85"/>
    <property type="match status" value="1"/>
</dbReference>
<dbReference type="Proteomes" id="UP000757103">
    <property type="component" value="Unassembled WGS sequence"/>
</dbReference>
<protein>
    <submittedName>
        <fullName evidence="8">BamA/TamA family outer membrane protein</fullName>
    </submittedName>
</protein>
<sequence length="767" mass="88569">MRRVLTACGVAVAVVVMVACSPTRHVPDGSYLLDHVKIETSDKGVKPSDLKSYLRQEPNHRMFGLFRFSLGLYNLSGNDSTKWFNRWVRNAGTPPVIYDPMLMENSRLQMEKAMFNKGYMAARVEADTTSRGKRMDVVYRVQANEPHYIDDVNYQIGNDTLSRLIERRLSRHSLLKKGDNFDRNVLDEERQRISDILRRDGFYAFNKELITYTADTADRSKAVDLTLTIRPDSLVNTERYRPYERYYMHNIYFVLSYDPAAADRIDVSNAGMYKNYYFIEGEHPYIRRETLVENCFIRPGLLYSSRDVDNTYTAFGRLRIVKYVNIRFEPAGQNERGENLLDCYILLSEDKPQSVSLELEGTNSEGDLGFAVGATYEHRNIFKGSETFSTKVRGAYESLSGDLSGLINDRYTELGGEVGITYPKFLFPFLRTDFRRRMKASTEYSVNLNFQQRPEYTRVIWGTAWKYKWTTNRGFFRHNYDLLDINYVYLPHKTEGFLESIAPDNPLLRYSYEDHFIMRMGYTFYCSNLNPSNPVQRRTNVYTLRAAGEIAGNLLNAFSHLTSKSQPEDGYTLFGIRYSQYAKFDFDYSITHIFDDRNSVAFHVGGGIGIPYGNSDILPFEKRYYSGGANSVRGWSVRTLGPGSYNGNNSVSEFINQCGDIRFDMNLEYRAKLFWKVELGAFIDAGNIWTIRNYEAQPGGQFRLNSFYKEIALAYGLGIRLDFSYFLLRFDLGMKAYNPAAGQEHWAIASQNFKRDSAFHFTVGYPF</sequence>
<dbReference type="PANTHER" id="PTHR12815">
    <property type="entry name" value="SORTING AND ASSEMBLY MACHINERY SAMM50 PROTEIN FAMILY MEMBER"/>
    <property type="match status" value="1"/>
</dbReference>
<dbReference type="InterPro" id="IPR000184">
    <property type="entry name" value="Bac_surfAg_D15"/>
</dbReference>
<dbReference type="Gene3D" id="2.40.160.50">
    <property type="entry name" value="membrane protein fhac: a member of the omp85/tpsb transporter family"/>
    <property type="match status" value="1"/>
</dbReference>
<evidence type="ECO:0000256" key="1">
    <source>
        <dbReference type="ARBA" id="ARBA00004370"/>
    </source>
</evidence>
<evidence type="ECO:0000256" key="3">
    <source>
        <dbReference type="ARBA" id="ARBA00022729"/>
    </source>
</evidence>
<dbReference type="RefSeq" id="WP_273306137.1">
    <property type="nucleotide sequence ID" value="NZ_DYUD01000021.1"/>
</dbReference>
<dbReference type="PROSITE" id="PS51257">
    <property type="entry name" value="PROKAR_LIPOPROTEIN"/>
    <property type="match status" value="1"/>
</dbReference>
<proteinExistence type="predicted"/>
<reference evidence="8" key="2">
    <citation type="submission" date="2021-09" db="EMBL/GenBank/DDBJ databases">
        <authorList>
            <person name="Gilroy R."/>
        </authorList>
    </citation>
    <scope>NUCLEOTIDE SEQUENCE</scope>
    <source>
        <strain evidence="8">CHK121-7720</strain>
    </source>
</reference>
<evidence type="ECO:0000256" key="4">
    <source>
        <dbReference type="ARBA" id="ARBA00023136"/>
    </source>
</evidence>
<dbReference type="Pfam" id="PF07244">
    <property type="entry name" value="POTRA"/>
    <property type="match status" value="1"/>
</dbReference>
<keyword evidence="2" id="KW-0812">Transmembrane</keyword>
<dbReference type="EMBL" id="DYUD01000021">
    <property type="protein sequence ID" value="HJG89082.1"/>
    <property type="molecule type" value="Genomic_DNA"/>
</dbReference>
<evidence type="ECO:0000259" key="6">
    <source>
        <dbReference type="Pfam" id="PF01103"/>
    </source>
</evidence>
<evidence type="ECO:0000313" key="8">
    <source>
        <dbReference type="EMBL" id="HJG89082.1"/>
    </source>
</evidence>
<reference evidence="8" key="1">
    <citation type="journal article" date="2021" name="PeerJ">
        <title>Extensive microbial diversity within the chicken gut microbiome revealed by metagenomics and culture.</title>
        <authorList>
            <person name="Gilroy R."/>
            <person name="Ravi A."/>
            <person name="Getino M."/>
            <person name="Pursley I."/>
            <person name="Horton D.L."/>
            <person name="Alikhan N.F."/>
            <person name="Baker D."/>
            <person name="Gharbi K."/>
            <person name="Hall N."/>
            <person name="Watson M."/>
            <person name="Adriaenssens E.M."/>
            <person name="Foster-Nyarko E."/>
            <person name="Jarju S."/>
            <person name="Secka A."/>
            <person name="Antonio M."/>
            <person name="Oren A."/>
            <person name="Chaudhuri R.R."/>
            <person name="La Ragione R."/>
            <person name="Hildebrand F."/>
            <person name="Pallen M.J."/>
        </authorList>
    </citation>
    <scope>NUCLEOTIDE SEQUENCE</scope>
    <source>
        <strain evidence="8">CHK121-7720</strain>
    </source>
</reference>
<comment type="caution">
    <text evidence="8">The sequence shown here is derived from an EMBL/GenBank/DDBJ whole genome shotgun (WGS) entry which is preliminary data.</text>
</comment>
<dbReference type="Gene3D" id="3.10.20.310">
    <property type="entry name" value="membrane protein fhac"/>
    <property type="match status" value="1"/>
</dbReference>
<evidence type="ECO:0000259" key="7">
    <source>
        <dbReference type="Pfam" id="PF07244"/>
    </source>
</evidence>